<comment type="caution">
    <text evidence="2">The sequence shown here is derived from an EMBL/GenBank/DDBJ whole genome shotgun (WGS) entry which is preliminary data.</text>
</comment>
<reference evidence="2" key="1">
    <citation type="submission" date="2020-03" db="EMBL/GenBank/DDBJ databases">
        <authorList>
            <person name="Weist P."/>
        </authorList>
    </citation>
    <scope>NUCLEOTIDE SEQUENCE</scope>
</reference>
<feature type="region of interest" description="Disordered" evidence="1">
    <location>
        <begin position="1"/>
        <end position="26"/>
    </location>
</feature>
<accession>A0A9N7UZV0</accession>
<dbReference type="Proteomes" id="UP001153269">
    <property type="component" value="Unassembled WGS sequence"/>
</dbReference>
<evidence type="ECO:0000256" key="1">
    <source>
        <dbReference type="SAM" id="MobiDB-lite"/>
    </source>
</evidence>
<proteinExistence type="predicted"/>
<sequence>MSMLLSRLKPSRQEHKRQQAHAGTLPDAHNKMYKHSHSQDTHGWISAAEAFRGSEQIETAVRGPTLAGNDCSISNFMHRHSLTASHLETLMPHEDEIGFLLYKNKTSLDDEWLPCKDCNCVSTKEPRAAIERHRGSPSQLKRAGRQRGGISQKC</sequence>
<dbReference type="EMBL" id="CADEAL010002402">
    <property type="protein sequence ID" value="CAB1440123.1"/>
    <property type="molecule type" value="Genomic_DNA"/>
</dbReference>
<name>A0A9N7UZV0_PLEPL</name>
<dbReference type="AlphaFoldDB" id="A0A9N7UZV0"/>
<evidence type="ECO:0000313" key="2">
    <source>
        <dbReference type="EMBL" id="CAB1440123.1"/>
    </source>
</evidence>
<protein>
    <submittedName>
        <fullName evidence="2">Uncharacterized protein</fullName>
    </submittedName>
</protein>
<feature type="region of interest" description="Disordered" evidence="1">
    <location>
        <begin position="131"/>
        <end position="154"/>
    </location>
</feature>
<organism evidence="2 3">
    <name type="scientific">Pleuronectes platessa</name>
    <name type="common">European plaice</name>
    <dbReference type="NCBI Taxonomy" id="8262"/>
    <lineage>
        <taxon>Eukaryota</taxon>
        <taxon>Metazoa</taxon>
        <taxon>Chordata</taxon>
        <taxon>Craniata</taxon>
        <taxon>Vertebrata</taxon>
        <taxon>Euteleostomi</taxon>
        <taxon>Actinopterygii</taxon>
        <taxon>Neopterygii</taxon>
        <taxon>Teleostei</taxon>
        <taxon>Neoteleostei</taxon>
        <taxon>Acanthomorphata</taxon>
        <taxon>Carangaria</taxon>
        <taxon>Pleuronectiformes</taxon>
        <taxon>Pleuronectoidei</taxon>
        <taxon>Pleuronectidae</taxon>
        <taxon>Pleuronectes</taxon>
    </lineage>
</organism>
<gene>
    <name evidence="2" type="ORF">PLEPLA_LOCUS27889</name>
</gene>
<keyword evidence="3" id="KW-1185">Reference proteome</keyword>
<evidence type="ECO:0000313" key="3">
    <source>
        <dbReference type="Proteomes" id="UP001153269"/>
    </source>
</evidence>